<dbReference type="PANTHER" id="PTHR45632">
    <property type="entry name" value="LD33804P"/>
    <property type="match status" value="1"/>
</dbReference>
<dbReference type="InterPro" id="IPR011705">
    <property type="entry name" value="BACK"/>
</dbReference>
<dbReference type="EMBL" id="CAXITT010001557">
    <property type="protein sequence ID" value="CAL1548669.1"/>
    <property type="molecule type" value="Genomic_DNA"/>
</dbReference>
<accession>A0AAV2INF6</accession>
<dbReference type="AlphaFoldDB" id="A0AAV2INF6"/>
<dbReference type="InterPro" id="IPR011333">
    <property type="entry name" value="SKP1/BTB/POZ_sf"/>
</dbReference>
<feature type="non-terminal residue" evidence="2">
    <location>
        <position position="1"/>
    </location>
</feature>
<organism evidence="2 3">
    <name type="scientific">Lymnaea stagnalis</name>
    <name type="common">Great pond snail</name>
    <name type="synonym">Helix stagnalis</name>
    <dbReference type="NCBI Taxonomy" id="6523"/>
    <lineage>
        <taxon>Eukaryota</taxon>
        <taxon>Metazoa</taxon>
        <taxon>Spiralia</taxon>
        <taxon>Lophotrochozoa</taxon>
        <taxon>Mollusca</taxon>
        <taxon>Gastropoda</taxon>
        <taxon>Heterobranchia</taxon>
        <taxon>Euthyneura</taxon>
        <taxon>Panpulmonata</taxon>
        <taxon>Hygrophila</taxon>
        <taxon>Lymnaeoidea</taxon>
        <taxon>Lymnaeidae</taxon>
        <taxon>Lymnaea</taxon>
    </lineage>
</organism>
<evidence type="ECO:0000313" key="3">
    <source>
        <dbReference type="Proteomes" id="UP001497497"/>
    </source>
</evidence>
<dbReference type="SUPFAM" id="SSF54695">
    <property type="entry name" value="POZ domain"/>
    <property type="match status" value="1"/>
</dbReference>
<dbReference type="Gene3D" id="1.25.40.420">
    <property type="match status" value="1"/>
</dbReference>
<keyword evidence="3" id="KW-1185">Reference proteome</keyword>
<dbReference type="CDD" id="cd18186">
    <property type="entry name" value="BTB_POZ_ZBTB_KLHL-like"/>
    <property type="match status" value="1"/>
</dbReference>
<dbReference type="PROSITE" id="PS50097">
    <property type="entry name" value="BTB"/>
    <property type="match status" value="1"/>
</dbReference>
<proteinExistence type="predicted"/>
<comment type="caution">
    <text evidence="2">The sequence shown here is derived from an EMBL/GenBank/DDBJ whole genome shotgun (WGS) entry which is preliminary data.</text>
</comment>
<gene>
    <name evidence="2" type="ORF">GSLYS_00021986001</name>
</gene>
<dbReference type="Pfam" id="PF07707">
    <property type="entry name" value="BACK"/>
    <property type="match status" value="1"/>
</dbReference>
<feature type="non-terminal residue" evidence="2">
    <location>
        <position position="214"/>
    </location>
</feature>
<reference evidence="2 3" key="1">
    <citation type="submission" date="2024-04" db="EMBL/GenBank/DDBJ databases">
        <authorList>
            <consortium name="Genoscope - CEA"/>
            <person name="William W."/>
        </authorList>
    </citation>
    <scope>NUCLEOTIDE SEQUENCE [LARGE SCALE GENOMIC DNA]</scope>
</reference>
<protein>
    <recommendedName>
        <fullName evidence="1">BTB domain-containing protein</fullName>
    </recommendedName>
</protein>
<dbReference type="Pfam" id="PF00651">
    <property type="entry name" value="BTB"/>
    <property type="match status" value="1"/>
</dbReference>
<sequence>LKSLWEQQDFLDYEVKVEDETFKCHRLILATCSPFFNALFRSNWKETTDKVTTLNDMSSATFKLILTAIYTGSDVLTDENVVDVWKAAHMLQIDFMIKHCEKKIVQGLTLDNFKMMYALAKLLESKPVVNGVVELIIRNFDSVRHSKTFWLLSPDEMLTVVKSNEIVVFSVDNVLDAILKWVDDCKDVDVWGTDNDGAKPQSHVTGEHVSNECT</sequence>
<dbReference type="Gene3D" id="3.30.710.10">
    <property type="entry name" value="Potassium Channel Kv1.1, Chain A"/>
    <property type="match status" value="1"/>
</dbReference>
<dbReference type="InterPro" id="IPR000210">
    <property type="entry name" value="BTB/POZ_dom"/>
</dbReference>
<evidence type="ECO:0000259" key="1">
    <source>
        <dbReference type="PROSITE" id="PS50097"/>
    </source>
</evidence>
<feature type="domain" description="BTB" evidence="1">
    <location>
        <begin position="11"/>
        <end position="78"/>
    </location>
</feature>
<dbReference type="Proteomes" id="UP001497497">
    <property type="component" value="Unassembled WGS sequence"/>
</dbReference>
<evidence type="ECO:0000313" key="2">
    <source>
        <dbReference type="EMBL" id="CAL1548669.1"/>
    </source>
</evidence>
<name>A0AAV2INF6_LYMST</name>
<dbReference type="SMART" id="SM00225">
    <property type="entry name" value="BTB"/>
    <property type="match status" value="1"/>
</dbReference>